<sequence>MEDTGQLTFHTQSDPQLAKALARRALLPFALTVGVGGLALAVLLYLIDGPDTLVKALAFTGVFAPLVLMFVAPGKAVARAGDQIGRPIGVKIDVEGVHTTHGFSTTTLGWSEIKTVRSARGQIVLSLGWQPGGKLATTSIPTAGLDPAEKARLLAVLDSRGAALTKAPPS</sequence>
<accession>A0A316EFS4</accession>
<keyword evidence="1" id="KW-0812">Transmembrane</keyword>
<dbReference type="OrthoDB" id="3295085at2"/>
<dbReference type="EMBL" id="QGGR01000047">
    <property type="protein sequence ID" value="PWK29122.1"/>
    <property type="molecule type" value="Genomic_DNA"/>
</dbReference>
<keyword evidence="3" id="KW-1185">Reference proteome</keyword>
<protein>
    <submittedName>
        <fullName evidence="2">Uncharacterized protein</fullName>
    </submittedName>
</protein>
<comment type="caution">
    <text evidence="2">The sequence shown here is derived from an EMBL/GenBank/DDBJ whole genome shotgun (WGS) entry which is preliminary data.</text>
</comment>
<feature type="transmembrane region" description="Helical" evidence="1">
    <location>
        <begin position="53"/>
        <end position="72"/>
    </location>
</feature>
<organism evidence="2 3">
    <name type="scientific">Actinoplanes xinjiangensis</name>
    <dbReference type="NCBI Taxonomy" id="512350"/>
    <lineage>
        <taxon>Bacteria</taxon>
        <taxon>Bacillati</taxon>
        <taxon>Actinomycetota</taxon>
        <taxon>Actinomycetes</taxon>
        <taxon>Micromonosporales</taxon>
        <taxon>Micromonosporaceae</taxon>
        <taxon>Actinoplanes</taxon>
    </lineage>
</organism>
<keyword evidence="1" id="KW-1133">Transmembrane helix</keyword>
<dbReference type="Proteomes" id="UP000245697">
    <property type="component" value="Unassembled WGS sequence"/>
</dbReference>
<proteinExistence type="predicted"/>
<keyword evidence="1" id="KW-0472">Membrane</keyword>
<evidence type="ECO:0000256" key="1">
    <source>
        <dbReference type="SAM" id="Phobius"/>
    </source>
</evidence>
<gene>
    <name evidence="2" type="ORF">BC793_14736</name>
</gene>
<evidence type="ECO:0000313" key="3">
    <source>
        <dbReference type="Proteomes" id="UP000245697"/>
    </source>
</evidence>
<reference evidence="2 3" key="1">
    <citation type="submission" date="2018-05" db="EMBL/GenBank/DDBJ databases">
        <title>Genomic Encyclopedia of Archaeal and Bacterial Type Strains, Phase II (KMG-II): from individual species to whole genera.</title>
        <authorList>
            <person name="Goeker M."/>
        </authorList>
    </citation>
    <scope>NUCLEOTIDE SEQUENCE [LARGE SCALE GENOMIC DNA]</scope>
    <source>
        <strain evidence="2 3">DSM 45184</strain>
    </source>
</reference>
<feature type="transmembrane region" description="Helical" evidence="1">
    <location>
        <begin position="25"/>
        <end position="47"/>
    </location>
</feature>
<name>A0A316EFS4_9ACTN</name>
<evidence type="ECO:0000313" key="2">
    <source>
        <dbReference type="EMBL" id="PWK29122.1"/>
    </source>
</evidence>
<dbReference type="AlphaFoldDB" id="A0A316EFS4"/>
<dbReference type="RefSeq" id="WP_109603053.1">
    <property type="nucleotide sequence ID" value="NZ_BONA01000110.1"/>
</dbReference>